<feature type="region of interest" description="Disordered" evidence="1">
    <location>
        <begin position="497"/>
        <end position="517"/>
    </location>
</feature>
<keyword evidence="2" id="KW-1133">Transmembrane helix</keyword>
<accession>A0AAD2K4K1</accession>
<keyword evidence="2" id="KW-0472">Membrane</keyword>
<feature type="compositionally biased region" description="Basic and acidic residues" evidence="1">
    <location>
        <begin position="507"/>
        <end position="517"/>
    </location>
</feature>
<feature type="transmembrane region" description="Helical" evidence="2">
    <location>
        <begin position="59"/>
        <end position="76"/>
    </location>
</feature>
<feature type="region of interest" description="Disordered" evidence="1">
    <location>
        <begin position="1"/>
        <end position="26"/>
    </location>
</feature>
<protein>
    <recommendedName>
        <fullName evidence="3">DUF6535 domain-containing protein</fullName>
    </recommendedName>
</protein>
<feature type="transmembrane region" description="Helical" evidence="2">
    <location>
        <begin position="233"/>
        <end position="252"/>
    </location>
</feature>
<comment type="caution">
    <text evidence="4">The sequence shown here is derived from an EMBL/GenBank/DDBJ whole genome shotgun (WGS) entry which is preliminary data.</text>
</comment>
<organism evidence="4 5">
    <name type="scientific">Mycena citricolor</name>
    <dbReference type="NCBI Taxonomy" id="2018698"/>
    <lineage>
        <taxon>Eukaryota</taxon>
        <taxon>Fungi</taxon>
        <taxon>Dikarya</taxon>
        <taxon>Basidiomycota</taxon>
        <taxon>Agaricomycotina</taxon>
        <taxon>Agaricomycetes</taxon>
        <taxon>Agaricomycetidae</taxon>
        <taxon>Agaricales</taxon>
        <taxon>Marasmiineae</taxon>
        <taxon>Mycenaceae</taxon>
        <taxon>Mycena</taxon>
    </lineage>
</organism>
<dbReference type="EMBL" id="CAVNYO010000423">
    <property type="protein sequence ID" value="CAK5278547.1"/>
    <property type="molecule type" value="Genomic_DNA"/>
</dbReference>
<gene>
    <name evidence="4" type="ORF">MYCIT1_LOCUS27958</name>
</gene>
<proteinExistence type="predicted"/>
<reference evidence="4" key="1">
    <citation type="submission" date="2023-11" db="EMBL/GenBank/DDBJ databases">
        <authorList>
            <person name="De Vega J J."/>
            <person name="De Vega J J."/>
        </authorList>
    </citation>
    <scope>NUCLEOTIDE SEQUENCE</scope>
</reference>
<dbReference type="Pfam" id="PF20153">
    <property type="entry name" value="DUF6535"/>
    <property type="match status" value="1"/>
</dbReference>
<evidence type="ECO:0000259" key="3">
    <source>
        <dbReference type="Pfam" id="PF20153"/>
    </source>
</evidence>
<evidence type="ECO:0000256" key="2">
    <source>
        <dbReference type="SAM" id="Phobius"/>
    </source>
</evidence>
<evidence type="ECO:0000313" key="4">
    <source>
        <dbReference type="EMBL" id="CAK5278547.1"/>
    </source>
</evidence>
<dbReference type="InterPro" id="IPR045338">
    <property type="entry name" value="DUF6535"/>
</dbReference>
<dbReference type="Proteomes" id="UP001295794">
    <property type="component" value="Unassembled WGS sequence"/>
</dbReference>
<evidence type="ECO:0000256" key="1">
    <source>
        <dbReference type="SAM" id="MobiDB-lite"/>
    </source>
</evidence>
<feature type="domain" description="DUF6535" evidence="3">
    <location>
        <begin position="35"/>
        <end position="220"/>
    </location>
</feature>
<dbReference type="AlphaFoldDB" id="A0AAD2K4K1"/>
<keyword evidence="2" id="KW-0812">Transmembrane</keyword>
<feature type="compositionally biased region" description="Basic and acidic residues" evidence="1">
    <location>
        <begin position="10"/>
        <end position="26"/>
    </location>
</feature>
<feature type="compositionally biased region" description="Low complexity" evidence="1">
    <location>
        <begin position="307"/>
        <end position="327"/>
    </location>
</feature>
<feature type="region of interest" description="Disordered" evidence="1">
    <location>
        <begin position="307"/>
        <end position="335"/>
    </location>
</feature>
<keyword evidence="5" id="KW-1185">Reference proteome</keyword>
<name>A0AAD2K4K1_9AGAR</name>
<sequence>MSQAEEEQTDEQKSAESQANEERIERERASGNKLWSAYISEAQNYDQGLLDGWRSEMDGMLIFAGLFSGVITTFIIDSYKTLNPDSGSQTVVLLSQTVLLLSQISQQLANMNNGTAMADTLPPATAFSPPVSALVCNALWFTSLALSLSSALVATLVKQWAQEYQHRTSMFSSPSVRARVYMYLYYGLQRFNMHAVVGVPPLLLHAALLLFFAGLVAFLVPINIIITGMTCALLFLSVSVYGTFTALPLFFLDCPYQTPLTRILWSLNQSLGSVLRAYLRGAAAVCKAFIRTQVAVTDLEKDTESAVSSTESCVTGTESSVTGTESSAHTRPESQSMVDAMKSEALHPLVKTETRALAWTVRSLSDDEELEKLVEGLPQTLWNSDTNKPRSVYQALFQSLLRDPEVHLGQRLADFMAGSNSNLLEHKDRVRRQLSVLRAIWAICAFSLHTGSPLQSPIGEANVHNALLGSKFLSSPDMQSMLPDVSALIRLNKIESRSQGEASAQPRDSDTEAEKQRYSDMHRTYTQYLLALSKCTATFQREQTISLFDRSQMRFTEADGYRTLHDALGQLIKSALDRTADETTADNVVFAARLMISPFAHTSEYPVMPVLRLLVSLVTQGQTSEYPQLSLLGLGPFLVRHPSLAASDPKLDSKHHYTRFLCHKLCDNLKLRFDPQESVEALQLIYRNLLESDVPPSDWDTHLLVLRTLRTHAANIRTHRLAAIVQCIVLKCFRDYLSEWQRLPSIFQDEHWFRSKLGLDNNKRTERASAEQVYKCARIGVWTTLFEQCTTRSPDQTERNMDFDTLKAVRHTDKYIYSVIPTGLQRRFANAVSAFIRKYPKGCLADENGLFWVLDQAVNKYRRWMTDVGVLRVLDTAVSEVQTDDQQQEHRDNAATIRGYMQEWLLLPEDIFAAFVSLVSDGE</sequence>
<feature type="transmembrane region" description="Helical" evidence="2">
    <location>
        <begin position="203"/>
        <end position="226"/>
    </location>
</feature>
<evidence type="ECO:0000313" key="5">
    <source>
        <dbReference type="Proteomes" id="UP001295794"/>
    </source>
</evidence>